<name>A0A086TIH7_9FUNG</name>
<dbReference type="PROSITE" id="PS00028">
    <property type="entry name" value="ZINC_FINGER_C2H2_1"/>
    <property type="match status" value="2"/>
</dbReference>
<sequence length="424" mass="46735">MASCFMNNLINSDLDLLDDGCTSYSFLASEPNLVSAEGSININNNVSEYNNTFQPLGHQSIFPSNNIASLFDALENFESTAPSTCIMSENKWPFTNDLASSWDNVQTKQESQEPQLNASFGALNMDYTPELSPASMCTPATHISPYGFDHMGMDELGASPLVQSPPNDNFGVQSSQEGGFEFDFSYDRDINQLLAASQTDFQLFPEPNNNSAEVVAAVTSLSQFLMTTAPYSNSNTQSRPAWEESPFDSDLDYFSPLGSTCTSPTLTNFSGAFDSGVERSASGYSPVKRPRRRRVTSEEASRINEDGIEEEARPRYKCSVCDKTFSRPFNLRSHRATHDGVRSFACSHVGEDGTVCGTAFARRHDLERHVQSRHSNVKLFACKTCGTKCGRNDAFKRHLQRHAACALAAAREEEEKRQQASVGP</sequence>
<dbReference type="AlphaFoldDB" id="A0A086TIH7"/>
<organism evidence="7 8">
    <name type="scientific">Podila verticillata NRRL 6337</name>
    <dbReference type="NCBI Taxonomy" id="1069443"/>
    <lineage>
        <taxon>Eukaryota</taxon>
        <taxon>Fungi</taxon>
        <taxon>Fungi incertae sedis</taxon>
        <taxon>Mucoromycota</taxon>
        <taxon>Mortierellomycotina</taxon>
        <taxon>Mortierellomycetes</taxon>
        <taxon>Mortierellales</taxon>
        <taxon>Mortierellaceae</taxon>
        <taxon>Podila</taxon>
    </lineage>
</organism>
<feature type="region of interest" description="Disordered" evidence="5">
    <location>
        <begin position="280"/>
        <end position="300"/>
    </location>
</feature>
<reference evidence="7 8" key="1">
    <citation type="submission" date="2011-02" db="EMBL/GenBank/DDBJ databases">
        <title>The Genome Sequence of Mortierella verticillata NRRL 6337.</title>
        <authorList>
            <consortium name="The Broad Institute Genome Sequencing Platform"/>
            <person name="Russ C."/>
            <person name="Cuomo C."/>
            <person name="Burger G."/>
            <person name="Gray M.W."/>
            <person name="Holland P.W.H."/>
            <person name="King N."/>
            <person name="Lang F.B.F."/>
            <person name="Roger A.J."/>
            <person name="Ruiz-Trillo I."/>
            <person name="Young S.K."/>
            <person name="Zeng Q."/>
            <person name="Gargeya S."/>
            <person name="Alvarado L."/>
            <person name="Berlin A."/>
            <person name="Chapman S.B."/>
            <person name="Chen Z."/>
            <person name="Freedman E."/>
            <person name="Gellesch M."/>
            <person name="Goldberg J."/>
            <person name="Griggs A."/>
            <person name="Gujja S."/>
            <person name="Heilman E."/>
            <person name="Heiman D."/>
            <person name="Howarth C."/>
            <person name="Mehta T."/>
            <person name="Neiman D."/>
            <person name="Pearson M."/>
            <person name="Roberts A."/>
            <person name="Saif S."/>
            <person name="Shea T."/>
            <person name="Shenoy N."/>
            <person name="Sisk P."/>
            <person name="Stolte C."/>
            <person name="Sykes S."/>
            <person name="White J."/>
            <person name="Yandava C."/>
            <person name="Haas B."/>
            <person name="Nusbaum C."/>
            <person name="Birren B."/>
        </authorList>
    </citation>
    <scope>NUCLEOTIDE SEQUENCE [LARGE SCALE GENOMIC DNA]</scope>
    <source>
        <strain evidence="7 8">NRRL 6337</strain>
    </source>
</reference>
<dbReference type="GO" id="GO:0000981">
    <property type="term" value="F:DNA-binding transcription factor activity, RNA polymerase II-specific"/>
    <property type="evidence" value="ECO:0007669"/>
    <property type="project" value="TreeGrafter"/>
</dbReference>
<dbReference type="OrthoDB" id="4748970at2759"/>
<protein>
    <recommendedName>
        <fullName evidence="6">C2H2-type domain-containing protein</fullName>
    </recommendedName>
</protein>
<dbReference type="InterPro" id="IPR036236">
    <property type="entry name" value="Znf_C2H2_sf"/>
</dbReference>
<dbReference type="SMART" id="SM00355">
    <property type="entry name" value="ZnF_C2H2"/>
    <property type="match status" value="3"/>
</dbReference>
<dbReference type="InterPro" id="IPR013087">
    <property type="entry name" value="Znf_C2H2_type"/>
</dbReference>
<keyword evidence="8" id="KW-1185">Reference proteome</keyword>
<evidence type="ECO:0000313" key="8">
    <source>
        <dbReference type="Proteomes" id="UP000243308"/>
    </source>
</evidence>
<feature type="domain" description="C2H2-type" evidence="6">
    <location>
        <begin position="344"/>
        <end position="379"/>
    </location>
</feature>
<evidence type="ECO:0000256" key="5">
    <source>
        <dbReference type="SAM" id="MobiDB-lite"/>
    </source>
</evidence>
<dbReference type="Proteomes" id="UP000243308">
    <property type="component" value="Unassembled WGS sequence"/>
</dbReference>
<keyword evidence="3" id="KW-0862">Zinc</keyword>
<evidence type="ECO:0000256" key="4">
    <source>
        <dbReference type="PROSITE-ProRule" id="PRU00042"/>
    </source>
</evidence>
<dbReference type="EMBL" id="KN042446">
    <property type="protein sequence ID" value="KFH61754.1"/>
    <property type="molecule type" value="Genomic_DNA"/>
</dbReference>
<dbReference type="PANTHER" id="PTHR23235:SF120">
    <property type="entry name" value="KRUPPEL-LIKE FACTOR 15"/>
    <property type="match status" value="1"/>
</dbReference>
<dbReference type="PANTHER" id="PTHR23235">
    <property type="entry name" value="KRUEPPEL-LIKE TRANSCRIPTION FACTOR"/>
    <property type="match status" value="1"/>
</dbReference>
<dbReference type="Pfam" id="PF00096">
    <property type="entry name" value="zf-C2H2"/>
    <property type="match status" value="1"/>
</dbReference>
<dbReference type="SUPFAM" id="SSF57667">
    <property type="entry name" value="beta-beta-alpha zinc fingers"/>
    <property type="match status" value="2"/>
</dbReference>
<proteinExistence type="predicted"/>
<keyword evidence="2 4" id="KW-0863">Zinc-finger</keyword>
<accession>A0A086TIH7</accession>
<dbReference type="GO" id="GO:0000978">
    <property type="term" value="F:RNA polymerase II cis-regulatory region sequence-specific DNA binding"/>
    <property type="evidence" value="ECO:0007669"/>
    <property type="project" value="TreeGrafter"/>
</dbReference>
<gene>
    <name evidence="7" type="ORF">MVEG_12404</name>
</gene>
<dbReference type="GO" id="GO:0008270">
    <property type="term" value="F:zinc ion binding"/>
    <property type="evidence" value="ECO:0007669"/>
    <property type="project" value="UniProtKB-KW"/>
</dbReference>
<evidence type="ECO:0000259" key="6">
    <source>
        <dbReference type="PROSITE" id="PS50157"/>
    </source>
</evidence>
<evidence type="ECO:0000256" key="2">
    <source>
        <dbReference type="ARBA" id="ARBA00022771"/>
    </source>
</evidence>
<dbReference type="Gene3D" id="3.30.160.60">
    <property type="entry name" value="Classic Zinc Finger"/>
    <property type="match status" value="2"/>
</dbReference>
<keyword evidence="1" id="KW-0479">Metal-binding</keyword>
<dbReference type="PROSITE" id="PS50157">
    <property type="entry name" value="ZINC_FINGER_C2H2_2"/>
    <property type="match status" value="2"/>
</dbReference>
<feature type="domain" description="C2H2-type" evidence="6">
    <location>
        <begin position="316"/>
        <end position="343"/>
    </location>
</feature>
<evidence type="ECO:0000313" key="7">
    <source>
        <dbReference type="EMBL" id="KFH61754.1"/>
    </source>
</evidence>
<evidence type="ECO:0000256" key="1">
    <source>
        <dbReference type="ARBA" id="ARBA00022723"/>
    </source>
</evidence>
<evidence type="ECO:0000256" key="3">
    <source>
        <dbReference type="ARBA" id="ARBA00022833"/>
    </source>
</evidence>